<dbReference type="AlphaFoldDB" id="A0A9P5U2F7"/>
<evidence type="ECO:0000313" key="1">
    <source>
        <dbReference type="EMBL" id="KAF9063409.1"/>
    </source>
</evidence>
<comment type="caution">
    <text evidence="1">The sequence shown here is derived from an EMBL/GenBank/DDBJ whole genome shotgun (WGS) entry which is preliminary data.</text>
</comment>
<accession>A0A9P5U2F7</accession>
<gene>
    <name evidence="1" type="ORF">BDP27DRAFT_237958</name>
</gene>
<evidence type="ECO:0000313" key="2">
    <source>
        <dbReference type="Proteomes" id="UP000772434"/>
    </source>
</evidence>
<sequence length="288" mass="32962">MASHNFFENSSKFIIRDSEFSTVGRDLVVNQNHYYRDRARIEVAPGKQFPIIHMSDIYLLGTIARYEIQDSCGSVQVTRTVRTVKFKSDRLTMVTYEGPNAKEDFEDDVLRYSQTWSPNLAQLYGITEWNLPAMIFHDELIPYAYLFNSCISRPIAHAYLMYRYLVDSMQASLSRNRKRRMAIFPSQHWMQPASGLICLGPNGPRVFQIEYVEAETGSHEHWIPALTFQAYASDEAIVKHIENHFKTVECLVAQSAPRRHEGSTASTGLDITDTSTKLSFGFSLIAHC</sequence>
<proteinExistence type="predicted"/>
<protein>
    <submittedName>
        <fullName evidence="1">Uncharacterized protein</fullName>
    </submittedName>
</protein>
<keyword evidence="2" id="KW-1185">Reference proteome</keyword>
<dbReference type="EMBL" id="JADNRY010000147">
    <property type="protein sequence ID" value="KAF9063409.1"/>
    <property type="molecule type" value="Genomic_DNA"/>
</dbReference>
<reference evidence="1" key="1">
    <citation type="submission" date="2020-11" db="EMBL/GenBank/DDBJ databases">
        <authorList>
            <consortium name="DOE Joint Genome Institute"/>
            <person name="Ahrendt S."/>
            <person name="Riley R."/>
            <person name="Andreopoulos W."/>
            <person name="Labutti K."/>
            <person name="Pangilinan J."/>
            <person name="Ruiz-Duenas F.J."/>
            <person name="Barrasa J.M."/>
            <person name="Sanchez-Garcia M."/>
            <person name="Camarero S."/>
            <person name="Miyauchi S."/>
            <person name="Serrano A."/>
            <person name="Linde D."/>
            <person name="Babiker R."/>
            <person name="Drula E."/>
            <person name="Ayuso-Fernandez I."/>
            <person name="Pacheco R."/>
            <person name="Padilla G."/>
            <person name="Ferreira P."/>
            <person name="Barriuso J."/>
            <person name="Kellner H."/>
            <person name="Castanera R."/>
            <person name="Alfaro M."/>
            <person name="Ramirez L."/>
            <person name="Pisabarro A.G."/>
            <person name="Kuo A."/>
            <person name="Tritt A."/>
            <person name="Lipzen A."/>
            <person name="He G."/>
            <person name="Yan M."/>
            <person name="Ng V."/>
            <person name="Cullen D."/>
            <person name="Martin F."/>
            <person name="Rosso M.-N."/>
            <person name="Henrissat B."/>
            <person name="Hibbett D."/>
            <person name="Martinez A.T."/>
            <person name="Grigoriev I.V."/>
        </authorList>
    </citation>
    <scope>NUCLEOTIDE SEQUENCE</scope>
    <source>
        <strain evidence="1">AH 40177</strain>
    </source>
</reference>
<dbReference type="OrthoDB" id="3006800at2759"/>
<dbReference type="Proteomes" id="UP000772434">
    <property type="component" value="Unassembled WGS sequence"/>
</dbReference>
<organism evidence="1 2">
    <name type="scientific">Rhodocollybia butyracea</name>
    <dbReference type="NCBI Taxonomy" id="206335"/>
    <lineage>
        <taxon>Eukaryota</taxon>
        <taxon>Fungi</taxon>
        <taxon>Dikarya</taxon>
        <taxon>Basidiomycota</taxon>
        <taxon>Agaricomycotina</taxon>
        <taxon>Agaricomycetes</taxon>
        <taxon>Agaricomycetidae</taxon>
        <taxon>Agaricales</taxon>
        <taxon>Marasmiineae</taxon>
        <taxon>Omphalotaceae</taxon>
        <taxon>Rhodocollybia</taxon>
    </lineage>
</organism>
<name>A0A9P5U2F7_9AGAR</name>